<name>A0A8S5RG35_9VIRU</name>
<dbReference type="EMBL" id="BK059101">
    <property type="protein sequence ID" value="DAE29948.1"/>
    <property type="molecule type" value="Genomic_DNA"/>
</dbReference>
<evidence type="ECO:0000313" key="1">
    <source>
        <dbReference type="EMBL" id="DAE29948.1"/>
    </source>
</evidence>
<organism evidence="1">
    <name type="scientific">virus sp. ctE0n6</name>
    <dbReference type="NCBI Taxonomy" id="2827985"/>
    <lineage>
        <taxon>Viruses</taxon>
    </lineage>
</organism>
<protein>
    <submittedName>
        <fullName evidence="1">Uncharacterized protein</fullName>
    </submittedName>
</protein>
<reference evidence="1" key="1">
    <citation type="journal article" date="2021" name="Proc. Natl. Acad. Sci. U.S.A.">
        <title>A Catalog of Tens of Thousands of Viruses from Human Metagenomes Reveals Hidden Associations with Chronic Diseases.</title>
        <authorList>
            <person name="Tisza M.J."/>
            <person name="Buck C.B."/>
        </authorList>
    </citation>
    <scope>NUCLEOTIDE SEQUENCE</scope>
    <source>
        <strain evidence="1">CtE0n6</strain>
    </source>
</reference>
<accession>A0A8S5RG35</accession>
<sequence length="74" mass="8874">MKNIESYGYTVISKDNDILKELIDLQNEDNNIINWFNFNQGDIYYSNNCLEYYVIYINHEDKSLELSKDIKDLL</sequence>
<proteinExistence type="predicted"/>